<protein>
    <submittedName>
        <fullName evidence="6">Diacylglycerol kinase 5</fullName>
    </submittedName>
</protein>
<keyword evidence="3 6" id="KW-0418">Kinase</keyword>
<reference evidence="6" key="1">
    <citation type="submission" date="2015-12" db="EMBL/GenBank/DDBJ databases">
        <title>Update maize B73 reference genome by single molecule sequencing technologies.</title>
        <authorList>
            <consortium name="Maize Genome Sequencing Project"/>
            <person name="Ware D."/>
        </authorList>
    </citation>
    <scope>NUCLEOTIDE SEQUENCE [LARGE SCALE GENOMIC DNA]</scope>
    <source>
        <tissue evidence="6">Seedling</tissue>
    </source>
</reference>
<name>A0A1D6N9U3_MAIZE</name>
<dbReference type="EMBL" id="CM007649">
    <property type="protein sequence ID" value="ONM37309.1"/>
    <property type="molecule type" value="Genomic_DNA"/>
</dbReference>
<gene>
    <name evidence="6" type="ORF">ZEAMMB73_Zm00001d043263</name>
</gene>
<proteinExistence type="predicted"/>
<dbReference type="GO" id="GO:0004143">
    <property type="term" value="F:ATP-dependent diacylglycerol kinase activity"/>
    <property type="evidence" value="ECO:0007669"/>
    <property type="project" value="InterPro"/>
</dbReference>
<dbReference type="InterPro" id="IPR037607">
    <property type="entry name" value="DGK"/>
</dbReference>
<dbReference type="PANTHER" id="PTHR11255">
    <property type="entry name" value="DIACYLGLYCEROL KINASE"/>
    <property type="match status" value="1"/>
</dbReference>
<keyword evidence="1" id="KW-0808">Transferase</keyword>
<dbReference type="Pfam" id="PF00609">
    <property type="entry name" value="DAGK_acc"/>
    <property type="match status" value="1"/>
</dbReference>
<keyword evidence="2" id="KW-0547">Nucleotide-binding</keyword>
<dbReference type="InterPro" id="IPR000756">
    <property type="entry name" value="Diacylglycerol_kin_accessory"/>
</dbReference>
<sequence>MNIDSWHIVMRMESPKDSPCDPIAPPDLPHSLHAFRRMPKTDPQDMEYSYTYRGGFWNYFSMGMDAQVSYAFHSQRKLHPEKFKNQLSNQKTYLKLACTQGWFCASLFHPMSR</sequence>
<organism evidence="6">
    <name type="scientific">Zea mays</name>
    <name type="common">Maize</name>
    <dbReference type="NCBI Taxonomy" id="4577"/>
    <lineage>
        <taxon>Eukaryota</taxon>
        <taxon>Viridiplantae</taxon>
        <taxon>Streptophyta</taxon>
        <taxon>Embryophyta</taxon>
        <taxon>Tracheophyta</taxon>
        <taxon>Spermatophyta</taxon>
        <taxon>Magnoliopsida</taxon>
        <taxon>Liliopsida</taxon>
        <taxon>Poales</taxon>
        <taxon>Poaceae</taxon>
        <taxon>PACMAD clade</taxon>
        <taxon>Panicoideae</taxon>
        <taxon>Andropogonodae</taxon>
        <taxon>Andropogoneae</taxon>
        <taxon>Tripsacinae</taxon>
        <taxon>Zea</taxon>
    </lineage>
</organism>
<evidence type="ECO:0000259" key="5">
    <source>
        <dbReference type="Pfam" id="PF00609"/>
    </source>
</evidence>
<feature type="domain" description="Diacylglycerol kinase accessory" evidence="5">
    <location>
        <begin position="56"/>
        <end position="102"/>
    </location>
</feature>
<evidence type="ECO:0000256" key="1">
    <source>
        <dbReference type="ARBA" id="ARBA00022679"/>
    </source>
</evidence>
<dbReference type="GO" id="GO:0005524">
    <property type="term" value="F:ATP binding"/>
    <property type="evidence" value="ECO:0007669"/>
    <property type="project" value="UniProtKB-KW"/>
</dbReference>
<accession>A0A1D6N9U3</accession>
<dbReference type="OMA" id="CHPMSRN"/>
<evidence type="ECO:0000256" key="3">
    <source>
        <dbReference type="ARBA" id="ARBA00022777"/>
    </source>
</evidence>
<evidence type="ECO:0000256" key="4">
    <source>
        <dbReference type="ARBA" id="ARBA00022840"/>
    </source>
</evidence>
<dbReference type="AlphaFoldDB" id="A0A1D6N9U3"/>
<evidence type="ECO:0000256" key="2">
    <source>
        <dbReference type="ARBA" id="ARBA00022741"/>
    </source>
</evidence>
<dbReference type="GO" id="GO:0007200">
    <property type="term" value="P:phospholipase C-activating G protein-coupled receptor signaling pathway"/>
    <property type="evidence" value="ECO:0007669"/>
    <property type="project" value="InterPro"/>
</dbReference>
<dbReference type="PANTHER" id="PTHR11255:SF122">
    <property type="entry name" value="DIACYLGLYCEROL KINASE"/>
    <property type="match status" value="1"/>
</dbReference>
<keyword evidence="4" id="KW-0067">ATP-binding</keyword>
<evidence type="ECO:0000313" key="6">
    <source>
        <dbReference type="EMBL" id="ONM37309.1"/>
    </source>
</evidence>